<feature type="chain" id="PRO_5032314722" evidence="5">
    <location>
        <begin position="22"/>
        <end position="531"/>
    </location>
</feature>
<reference evidence="7 8" key="1">
    <citation type="submission" date="2020-08" db="EMBL/GenBank/DDBJ databases">
        <title>Genomic Encyclopedia of Type Strains, Phase IV (KMG-IV): sequencing the most valuable type-strain genomes for metagenomic binning, comparative biology and taxonomic classification.</title>
        <authorList>
            <person name="Goeker M."/>
        </authorList>
    </citation>
    <scope>NUCLEOTIDE SEQUENCE [LARGE SCALE GENOMIC DNA]</scope>
    <source>
        <strain evidence="7 8">DSM 2461</strain>
    </source>
</reference>
<accession>A0A841R7A6</accession>
<dbReference type="RefSeq" id="WP_184747378.1">
    <property type="nucleotide sequence ID" value="NZ_JACHGJ010000005.1"/>
</dbReference>
<feature type="domain" description="Solute-binding protein family 5" evidence="6">
    <location>
        <begin position="81"/>
        <end position="452"/>
    </location>
</feature>
<dbReference type="GO" id="GO:1904680">
    <property type="term" value="F:peptide transmembrane transporter activity"/>
    <property type="evidence" value="ECO:0007669"/>
    <property type="project" value="TreeGrafter"/>
</dbReference>
<protein>
    <submittedName>
        <fullName evidence="7">Oligopeptide transport system substrate-binding protein</fullName>
    </submittedName>
</protein>
<proteinExistence type="inferred from homology"/>
<keyword evidence="4 5" id="KW-0732">Signal</keyword>
<keyword evidence="3" id="KW-0813">Transport</keyword>
<comment type="caution">
    <text evidence="7">The sequence shown here is derived from an EMBL/GenBank/DDBJ whole genome shotgun (WGS) entry which is preliminary data.</text>
</comment>
<sequence length="531" mass="59604">MKKAFLALLAALMAFAFVSCGGKEEAAEVAMVKEPVEFRLNNGAEPESLDPHLIQGVPEHRIYEALFEGLITYNPEDASPLPGVAESWEASNGGTTYTFKIREGLVWTDGVKIDANTVVDSWIRMLDPATGSNYAWFPNMFIKGAEAFNSGEAGADSVQIRALDDMTFQMDLLGPLPYVIGALAHYSFGIVPMHAIEKFGNDWTKPENFVGNGPYVLESWVPQDKITVVPNDKYWDAEAVKLDRVVYLPIEDQNTSHNMYLNGEIDWDTTAPQDQIEQIQFRDDYHATPQLGTYYYVFQNEKKPFDDPRVRKALSMGFNRKNLVEKITKAGQIPAYSMVPDMAGYPAISGNFEDFDEAKKLLAEAGYPGGEGFPAFEILYNTSEGHKKIAEYIQSEWKNNLGIDVSLLNQEWATYLSTRNMGDFQVARAGWIGDYQDPNTFLDMFITGTPMNGGKYSNPKYDELISKAATMPDGPERMSVLADAEKIFILEDMGVMPIYYYVTINMIDLNKWGGFNFNVLDTHPPKDIYLK</sequence>
<dbReference type="PANTHER" id="PTHR30290:SF10">
    <property type="entry name" value="PERIPLASMIC OLIGOPEPTIDE-BINDING PROTEIN-RELATED"/>
    <property type="match status" value="1"/>
</dbReference>
<dbReference type="InterPro" id="IPR000914">
    <property type="entry name" value="SBP_5_dom"/>
</dbReference>
<dbReference type="InterPro" id="IPR039424">
    <property type="entry name" value="SBP_5"/>
</dbReference>
<evidence type="ECO:0000313" key="7">
    <source>
        <dbReference type="EMBL" id="MBB6481134.1"/>
    </source>
</evidence>
<dbReference type="FunFam" id="3.10.105.10:FF:000001">
    <property type="entry name" value="Oligopeptide ABC transporter, oligopeptide-binding protein"/>
    <property type="match status" value="1"/>
</dbReference>
<dbReference type="GO" id="GO:0043190">
    <property type="term" value="C:ATP-binding cassette (ABC) transporter complex"/>
    <property type="evidence" value="ECO:0007669"/>
    <property type="project" value="InterPro"/>
</dbReference>
<organism evidence="7 8">
    <name type="scientific">Spirochaeta isovalerica</name>
    <dbReference type="NCBI Taxonomy" id="150"/>
    <lineage>
        <taxon>Bacteria</taxon>
        <taxon>Pseudomonadati</taxon>
        <taxon>Spirochaetota</taxon>
        <taxon>Spirochaetia</taxon>
        <taxon>Spirochaetales</taxon>
        <taxon>Spirochaetaceae</taxon>
        <taxon>Spirochaeta</taxon>
    </lineage>
</organism>
<evidence type="ECO:0000256" key="4">
    <source>
        <dbReference type="ARBA" id="ARBA00022729"/>
    </source>
</evidence>
<evidence type="ECO:0000313" key="8">
    <source>
        <dbReference type="Proteomes" id="UP000587760"/>
    </source>
</evidence>
<dbReference type="SUPFAM" id="SSF53850">
    <property type="entry name" value="Periplasmic binding protein-like II"/>
    <property type="match status" value="1"/>
</dbReference>
<dbReference type="Gene3D" id="3.10.105.10">
    <property type="entry name" value="Dipeptide-binding Protein, Domain 3"/>
    <property type="match status" value="1"/>
</dbReference>
<dbReference type="Gene3D" id="3.40.190.10">
    <property type="entry name" value="Periplasmic binding protein-like II"/>
    <property type="match status" value="1"/>
</dbReference>
<dbReference type="PIRSF" id="PIRSF002741">
    <property type="entry name" value="MppA"/>
    <property type="match status" value="1"/>
</dbReference>
<dbReference type="GO" id="GO:0030288">
    <property type="term" value="C:outer membrane-bounded periplasmic space"/>
    <property type="evidence" value="ECO:0007669"/>
    <property type="project" value="TreeGrafter"/>
</dbReference>
<dbReference type="GO" id="GO:0015833">
    <property type="term" value="P:peptide transport"/>
    <property type="evidence" value="ECO:0007669"/>
    <property type="project" value="TreeGrafter"/>
</dbReference>
<dbReference type="AlphaFoldDB" id="A0A841R7A6"/>
<dbReference type="InterPro" id="IPR030678">
    <property type="entry name" value="Peptide/Ni-bd"/>
</dbReference>
<dbReference type="Gene3D" id="3.90.76.10">
    <property type="entry name" value="Dipeptide-binding Protein, Domain 1"/>
    <property type="match status" value="1"/>
</dbReference>
<evidence type="ECO:0000259" key="6">
    <source>
        <dbReference type="Pfam" id="PF00496"/>
    </source>
</evidence>
<dbReference type="PROSITE" id="PS51257">
    <property type="entry name" value="PROKAR_LIPOPROTEIN"/>
    <property type="match status" value="1"/>
</dbReference>
<evidence type="ECO:0000256" key="3">
    <source>
        <dbReference type="ARBA" id="ARBA00022448"/>
    </source>
</evidence>
<evidence type="ECO:0000256" key="5">
    <source>
        <dbReference type="SAM" id="SignalP"/>
    </source>
</evidence>
<gene>
    <name evidence="7" type="ORF">HNR50_002807</name>
</gene>
<name>A0A841R7A6_9SPIO</name>
<dbReference type="Proteomes" id="UP000587760">
    <property type="component" value="Unassembled WGS sequence"/>
</dbReference>
<comment type="subcellular location">
    <subcellularLocation>
        <location evidence="1">Cell envelope</location>
    </subcellularLocation>
</comment>
<dbReference type="EMBL" id="JACHGJ010000005">
    <property type="protein sequence ID" value="MBB6481134.1"/>
    <property type="molecule type" value="Genomic_DNA"/>
</dbReference>
<dbReference type="Pfam" id="PF00496">
    <property type="entry name" value="SBP_bac_5"/>
    <property type="match status" value="1"/>
</dbReference>
<dbReference type="CDD" id="cd08504">
    <property type="entry name" value="PBP2_OppA"/>
    <property type="match status" value="1"/>
</dbReference>
<keyword evidence="8" id="KW-1185">Reference proteome</keyword>
<dbReference type="PANTHER" id="PTHR30290">
    <property type="entry name" value="PERIPLASMIC BINDING COMPONENT OF ABC TRANSPORTER"/>
    <property type="match status" value="1"/>
</dbReference>
<evidence type="ECO:0000256" key="2">
    <source>
        <dbReference type="ARBA" id="ARBA00005695"/>
    </source>
</evidence>
<evidence type="ECO:0000256" key="1">
    <source>
        <dbReference type="ARBA" id="ARBA00004196"/>
    </source>
</evidence>
<feature type="signal peptide" evidence="5">
    <location>
        <begin position="1"/>
        <end position="21"/>
    </location>
</feature>
<comment type="similarity">
    <text evidence="2">Belongs to the bacterial solute-binding protein 5 family.</text>
</comment>